<reference evidence="1" key="2">
    <citation type="submission" date="2015-04" db="UniProtKB">
        <authorList>
            <consortium name="EnsemblPlants"/>
        </authorList>
    </citation>
    <scope>IDENTIFICATION</scope>
</reference>
<dbReference type="PANTHER" id="PTHR33526">
    <property type="entry name" value="OS07G0123800 PROTEIN"/>
    <property type="match status" value="1"/>
</dbReference>
<dbReference type="Gramene" id="OGLUM01G36300.1">
    <property type="protein sequence ID" value="OGLUM01G36300.1"/>
    <property type="gene ID" value="OGLUM01G36300"/>
</dbReference>
<evidence type="ECO:0000313" key="1">
    <source>
        <dbReference type="EnsemblPlants" id="OGLUM01G36300.1"/>
    </source>
</evidence>
<dbReference type="Proteomes" id="UP000026961">
    <property type="component" value="Chromosome 1"/>
</dbReference>
<sequence length="182" mass="18258">MKKKGGSGGGGCLGAPFRALSRACDSACDLYVRGMSGCAGRVPAAMEAVAVGRGFGRPATATATMRLRGLSSRDVDDLVRAASRQRRVAAEPAAGAAKKVGHYREAPAGKKGPFEAAAAAVPAPRKKGAAMGTIAEDAPCEFVADTTLKATPPVRRGASVDGLAARAGGFGAIKVGTEAFAR</sequence>
<name>A0A0D9YFE6_9ORYZ</name>
<reference evidence="1" key="3">
    <citation type="submission" date="2018-05" db="EMBL/GenBank/DDBJ databases">
        <title>OgluRS3 (Oryza glumaepatula Reference Sequence Version 3).</title>
        <authorList>
            <person name="Zhang J."/>
            <person name="Kudrna D."/>
            <person name="Lee S."/>
            <person name="Talag J."/>
            <person name="Welchert J."/>
            <person name="Wing R.A."/>
        </authorList>
    </citation>
    <scope>NUCLEOTIDE SEQUENCE [LARGE SCALE GENOMIC DNA]</scope>
</reference>
<organism evidence="1">
    <name type="scientific">Oryza glumipatula</name>
    <dbReference type="NCBI Taxonomy" id="40148"/>
    <lineage>
        <taxon>Eukaryota</taxon>
        <taxon>Viridiplantae</taxon>
        <taxon>Streptophyta</taxon>
        <taxon>Embryophyta</taxon>
        <taxon>Tracheophyta</taxon>
        <taxon>Spermatophyta</taxon>
        <taxon>Magnoliopsida</taxon>
        <taxon>Liliopsida</taxon>
        <taxon>Poales</taxon>
        <taxon>Poaceae</taxon>
        <taxon>BOP clade</taxon>
        <taxon>Oryzoideae</taxon>
        <taxon>Oryzeae</taxon>
        <taxon>Oryzinae</taxon>
        <taxon>Oryza</taxon>
    </lineage>
</organism>
<dbReference type="AlphaFoldDB" id="A0A0D9YFE6"/>
<protein>
    <submittedName>
        <fullName evidence="1">Uncharacterized protein</fullName>
    </submittedName>
</protein>
<accession>A0A0D9YFE6</accession>
<dbReference type="EnsemblPlants" id="OGLUM01G36300.1">
    <property type="protein sequence ID" value="OGLUM01G36300.1"/>
    <property type="gene ID" value="OGLUM01G36300"/>
</dbReference>
<keyword evidence="2" id="KW-1185">Reference proteome</keyword>
<evidence type="ECO:0000313" key="2">
    <source>
        <dbReference type="Proteomes" id="UP000026961"/>
    </source>
</evidence>
<reference evidence="1" key="1">
    <citation type="submission" date="2013-08" db="EMBL/GenBank/DDBJ databases">
        <title>Oryza genome evolution.</title>
        <authorList>
            <person name="Wing R.A."/>
            <person name="Panaud O."/>
            <person name="Oliveira A.C."/>
        </authorList>
    </citation>
    <scope>NUCLEOTIDE SEQUENCE</scope>
</reference>
<dbReference type="eggNOG" id="ENOG502R3A9">
    <property type="taxonomic scope" value="Eukaryota"/>
</dbReference>
<dbReference type="PANTHER" id="PTHR33526:SF19">
    <property type="entry name" value="OS01G0766300 PROTEIN"/>
    <property type="match status" value="1"/>
</dbReference>
<dbReference type="HOGENOM" id="CLU_137077_0_0_1"/>
<proteinExistence type="predicted"/>